<sequence length="1255" mass="137654">MTSQQYLHQQQQHQHQQDIVSNNHVNTYKENFNLKYNEIINSIAVNKEGNFVCLGGKKALQIVDLDTLKNAKCFIQQSKWEVGVVDWNTQAPNLIASSSNHDASIWDINNKYPLLNQFVSHQRPISDLSWSLFDKDILATTSADSFVNLWDLRSPKRVMKLKALNSHILSGIQVKWNKFNSHVLASAHESNLMIWDLRKETTELNTTVHTTKVYGIDWSPHDPYEILTCSQDKSVKIWSYPNLQPKSIISTSHPVLRANIAHSDNNHHNQSASGQLADIAMSTSSNGSNNSSNSSNNNSGNNSGSSNNSGSNSSSNNSGSNTNSGTTASNNQQQHANSTGIMHSLSSSSSEKEAIESSYSLLKQQDEQQLGGHNDEFIGPKELEYELKIIQNKFIDKSLKIEQVNLAQRVCIVSCTVSNKSKSLLNTSNNSSGAGSGIAAGRAGKPCFEQCLLKLVVLVKKDVMDRARGILPPLSPASIVGRNKDYFDSNMMVPPGGMEDSFIMGETNGIDGFPNLSLSTNINNNINNNNNNSSSSSTTKHSRPLSINGLQDILIQDYTQASTIGSGSLNNNNVNNNNLNNSSFSNSSNNSGGGGSKDNSGFLNSVSNGSLSSPRTIVGVTNKHIHSPTNTSDKNLILSKSFEKQHDLQLQQQTKSNDKSPLSGSYKESATSWATAISNTLPADFSLSSHRNSLSISLTTQQLRQMETMPCPRLCGAVFGGNNRLICFWNNIGKGPLINQSAPRTYKDLLNIVNKPGCVGTTTTTTPSAATVLSSSNSINNNNNTVGNPLTSSSPIYDSPLGMNQMYNSENKMSLSSFGSSPTTFALSPLATSQSSQASASSNVNMNIKQHIPTINYQIKILDISPLSPISQYLAKNYIINGTIEEICRHNEMVAKSINRKDLVKLWSVLGMITDMRLFFGANGKIQQSKRAKQDSFEESWAQHPMGRPFVLSLFNHYIKINDIQTISMLYGLLTLSAQKLTQTSRVQDININQQHDTSKSPHLLSPSHSNSNLISQTLGLSFGNLTQGSINFDEFLPKVSQPHGHHGHHGHIHSHFISGSMSGGLISNNWYDPSFCLLTPSHSRSYDQYLNLYSDILLRWELLDKRAELMKFVSSPQTVSDQSANNNNNNNNNSNALKPIQFQITCLKCQRNLVDNFCVSCKIFAFKCAICHISVRGLSSFCVLCGHGGHTDHMKAWFKKHTVCPTGCKCECSMSNLSLSASGNNKYSNHHHLLPDPSNSTLSSSILIDSHFSP</sequence>
<feature type="domain" description="WDR59/RTC1-like RING zinc finger" evidence="5">
    <location>
        <begin position="1168"/>
        <end position="1215"/>
    </location>
</feature>
<dbReference type="InterPro" id="IPR036322">
    <property type="entry name" value="WD40_repeat_dom_sf"/>
</dbReference>
<dbReference type="GO" id="GO:0005774">
    <property type="term" value="C:vacuolar membrane"/>
    <property type="evidence" value="ECO:0007669"/>
    <property type="project" value="TreeGrafter"/>
</dbReference>
<dbReference type="EMBL" id="ADBJ01000008">
    <property type="protein sequence ID" value="EFA85200.1"/>
    <property type="molecule type" value="Genomic_DNA"/>
</dbReference>
<evidence type="ECO:0000256" key="2">
    <source>
        <dbReference type="ARBA" id="ARBA00022737"/>
    </source>
</evidence>
<evidence type="ECO:0000259" key="5">
    <source>
        <dbReference type="Pfam" id="PF17120"/>
    </source>
</evidence>
<gene>
    <name evidence="6" type="ORF">PPL_02200</name>
</gene>
<dbReference type="PANTHER" id="PTHR46170:SF1">
    <property type="entry name" value="GATOR COMPLEX PROTEIN WDR59"/>
    <property type="match status" value="1"/>
</dbReference>
<dbReference type="SMART" id="SM00320">
    <property type="entry name" value="WD40"/>
    <property type="match status" value="5"/>
</dbReference>
<dbReference type="AlphaFoldDB" id="D3B1M6"/>
<dbReference type="InterPro" id="IPR049566">
    <property type="entry name" value="WDR59_RTC1-like_RING_Znf"/>
</dbReference>
<evidence type="ECO:0000256" key="3">
    <source>
        <dbReference type="PROSITE-ProRule" id="PRU00221"/>
    </source>
</evidence>
<dbReference type="Pfam" id="PF00400">
    <property type="entry name" value="WD40"/>
    <property type="match status" value="2"/>
</dbReference>
<evidence type="ECO:0000256" key="4">
    <source>
        <dbReference type="SAM" id="MobiDB-lite"/>
    </source>
</evidence>
<evidence type="ECO:0000313" key="6">
    <source>
        <dbReference type="EMBL" id="EFA85200.1"/>
    </source>
</evidence>
<dbReference type="Proteomes" id="UP000001396">
    <property type="component" value="Unassembled WGS sequence"/>
</dbReference>
<name>D3B1M6_HETP5</name>
<dbReference type="CDD" id="cd16692">
    <property type="entry name" value="mRING-H2-C3H3C2_WDR59"/>
    <property type="match status" value="1"/>
</dbReference>
<dbReference type="PANTHER" id="PTHR46170">
    <property type="entry name" value="GATOR COMPLEX PROTEIN WDR59"/>
    <property type="match status" value="1"/>
</dbReference>
<dbReference type="GO" id="GO:1904263">
    <property type="term" value="P:positive regulation of TORC1 signaling"/>
    <property type="evidence" value="ECO:0007669"/>
    <property type="project" value="TreeGrafter"/>
</dbReference>
<dbReference type="InterPro" id="IPR001680">
    <property type="entry name" value="WD40_rpt"/>
</dbReference>
<dbReference type="PROSITE" id="PS50294">
    <property type="entry name" value="WD_REPEATS_REGION"/>
    <property type="match status" value="2"/>
</dbReference>
<dbReference type="STRING" id="670386.D3B1M6"/>
<dbReference type="Pfam" id="PF17120">
    <property type="entry name" value="zf-RING_16"/>
    <property type="match status" value="1"/>
</dbReference>
<dbReference type="GO" id="GO:0034198">
    <property type="term" value="P:cellular response to amino acid starvation"/>
    <property type="evidence" value="ECO:0007669"/>
    <property type="project" value="TreeGrafter"/>
</dbReference>
<dbReference type="Gene3D" id="2.130.10.10">
    <property type="entry name" value="YVTN repeat-like/Quinoprotein amine dehydrogenase"/>
    <property type="match status" value="1"/>
</dbReference>
<organism evidence="6 7">
    <name type="scientific">Heterostelium pallidum (strain ATCC 26659 / Pp 5 / PN500)</name>
    <name type="common">Cellular slime mold</name>
    <name type="synonym">Polysphondylium pallidum</name>
    <dbReference type="NCBI Taxonomy" id="670386"/>
    <lineage>
        <taxon>Eukaryota</taxon>
        <taxon>Amoebozoa</taxon>
        <taxon>Evosea</taxon>
        <taxon>Eumycetozoa</taxon>
        <taxon>Dictyostelia</taxon>
        <taxon>Acytosteliales</taxon>
        <taxon>Acytosteliaceae</taxon>
        <taxon>Heterostelium</taxon>
    </lineage>
</organism>
<feature type="region of interest" description="Disordered" evidence="4">
    <location>
        <begin position="281"/>
        <end position="358"/>
    </location>
</feature>
<dbReference type="SUPFAM" id="SSF50978">
    <property type="entry name" value="WD40 repeat-like"/>
    <property type="match status" value="1"/>
</dbReference>
<comment type="caution">
    <text evidence="6">The sequence shown here is derived from an EMBL/GenBank/DDBJ whole genome shotgun (WGS) entry which is preliminary data.</text>
</comment>
<dbReference type="InterPro" id="IPR039456">
    <property type="entry name" value="WDR59_mRING-H2-C3H3C2"/>
</dbReference>
<dbReference type="PROSITE" id="PS50082">
    <property type="entry name" value="WD_REPEATS_2"/>
    <property type="match status" value="2"/>
</dbReference>
<dbReference type="InParanoid" id="D3B1M6"/>
<dbReference type="GeneID" id="31357725"/>
<feature type="compositionally biased region" description="Polar residues" evidence="4">
    <location>
        <begin position="332"/>
        <end position="341"/>
    </location>
</feature>
<reference evidence="6 7" key="1">
    <citation type="journal article" date="2011" name="Genome Res.">
        <title>Phylogeny-wide analysis of social amoeba genomes highlights ancient origins for complex intercellular communication.</title>
        <authorList>
            <person name="Heidel A.J."/>
            <person name="Lawal H.M."/>
            <person name="Felder M."/>
            <person name="Schilde C."/>
            <person name="Helps N.R."/>
            <person name="Tunggal B."/>
            <person name="Rivero F."/>
            <person name="John U."/>
            <person name="Schleicher M."/>
            <person name="Eichinger L."/>
            <person name="Platzer M."/>
            <person name="Noegel A.A."/>
            <person name="Schaap P."/>
            <person name="Gloeckner G."/>
        </authorList>
    </citation>
    <scope>NUCLEOTIDE SEQUENCE [LARGE SCALE GENOMIC DNA]</scope>
    <source>
        <strain evidence="7">ATCC 26659 / Pp 5 / PN500</strain>
    </source>
</reference>
<feature type="compositionally biased region" description="Low complexity" evidence="4">
    <location>
        <begin position="282"/>
        <end position="331"/>
    </location>
</feature>
<feature type="repeat" description="WD" evidence="3">
    <location>
        <begin position="206"/>
        <end position="239"/>
    </location>
</feature>
<evidence type="ECO:0000313" key="7">
    <source>
        <dbReference type="Proteomes" id="UP000001396"/>
    </source>
</evidence>
<dbReference type="InterPro" id="IPR019775">
    <property type="entry name" value="WD40_repeat_CS"/>
</dbReference>
<dbReference type="FunCoup" id="D3B1M6">
    <property type="interactions" value="25"/>
</dbReference>
<keyword evidence="7" id="KW-1185">Reference proteome</keyword>
<keyword evidence="2" id="KW-0677">Repeat</keyword>
<dbReference type="OMA" id="HRRETCL"/>
<evidence type="ECO:0000256" key="1">
    <source>
        <dbReference type="ARBA" id="ARBA00022574"/>
    </source>
</evidence>
<dbReference type="PROSITE" id="PS00678">
    <property type="entry name" value="WD_REPEATS_1"/>
    <property type="match status" value="1"/>
</dbReference>
<proteinExistence type="predicted"/>
<feature type="repeat" description="WD" evidence="3">
    <location>
        <begin position="118"/>
        <end position="160"/>
    </location>
</feature>
<accession>D3B1M6</accession>
<dbReference type="GO" id="GO:0035591">
    <property type="term" value="F:signaling adaptor activity"/>
    <property type="evidence" value="ECO:0007669"/>
    <property type="project" value="TreeGrafter"/>
</dbReference>
<dbReference type="InterPro" id="IPR015943">
    <property type="entry name" value="WD40/YVTN_repeat-like_dom_sf"/>
</dbReference>
<protein>
    <recommendedName>
        <fullName evidence="5">WDR59/RTC1-like RING zinc finger domain-containing protein</fullName>
    </recommendedName>
</protein>
<feature type="compositionally biased region" description="Low complexity" evidence="4">
    <location>
        <begin position="580"/>
        <end position="590"/>
    </location>
</feature>
<feature type="region of interest" description="Disordered" evidence="4">
    <location>
        <begin position="580"/>
        <end position="607"/>
    </location>
</feature>
<dbReference type="GO" id="GO:0035859">
    <property type="term" value="C:Seh1-associated complex"/>
    <property type="evidence" value="ECO:0007669"/>
    <property type="project" value="TreeGrafter"/>
</dbReference>
<keyword evidence="1 3" id="KW-0853">WD repeat</keyword>
<dbReference type="RefSeq" id="XP_020437309.1">
    <property type="nucleotide sequence ID" value="XM_020573192.1"/>
</dbReference>
<dbReference type="InterPro" id="IPR049567">
    <property type="entry name" value="WDR59-like"/>
</dbReference>